<keyword evidence="1" id="KW-0808">Transferase</keyword>
<proteinExistence type="predicted"/>
<dbReference type="PANTHER" id="PTHR42866:SF2">
    <property type="entry name" value="3-DEOXY-MANNO-OCTULOSONATE CYTIDYLYLTRANSFERASE, MITOCHONDRIAL"/>
    <property type="match status" value="1"/>
</dbReference>
<reference evidence="3" key="1">
    <citation type="journal article" date="2015" name="Nature">
        <title>Complex archaea that bridge the gap between prokaryotes and eukaryotes.</title>
        <authorList>
            <person name="Spang A."/>
            <person name="Saw J.H."/>
            <person name="Jorgensen S.L."/>
            <person name="Zaremba-Niedzwiedzka K."/>
            <person name="Martijn J."/>
            <person name="Lind A.E."/>
            <person name="van Eijk R."/>
            <person name="Schleper C."/>
            <person name="Guy L."/>
            <person name="Ettema T.J."/>
        </authorList>
    </citation>
    <scope>NUCLEOTIDE SEQUENCE</scope>
</reference>
<dbReference type="GO" id="GO:0005829">
    <property type="term" value="C:cytosol"/>
    <property type="evidence" value="ECO:0007669"/>
    <property type="project" value="TreeGrafter"/>
</dbReference>
<accession>A0A0F8YBB7</accession>
<feature type="non-terminal residue" evidence="3">
    <location>
        <position position="1"/>
    </location>
</feature>
<comment type="caution">
    <text evidence="3">The sequence shown here is derived from an EMBL/GenBank/DDBJ whole genome shotgun (WGS) entry which is preliminary data.</text>
</comment>
<evidence type="ECO:0000313" key="3">
    <source>
        <dbReference type="EMBL" id="KKK78688.1"/>
    </source>
</evidence>
<dbReference type="InterPro" id="IPR003329">
    <property type="entry name" value="Cytidylyl_trans"/>
</dbReference>
<dbReference type="AlphaFoldDB" id="A0A0F8YBB7"/>
<dbReference type="EMBL" id="LAZR01054378">
    <property type="protein sequence ID" value="KKK78688.1"/>
    <property type="molecule type" value="Genomic_DNA"/>
</dbReference>
<dbReference type="PANTHER" id="PTHR42866">
    <property type="entry name" value="3-DEOXY-MANNO-OCTULOSONATE CYTIDYLYLTRANSFERASE"/>
    <property type="match status" value="1"/>
</dbReference>
<dbReference type="Gene3D" id="3.90.550.10">
    <property type="entry name" value="Spore Coat Polysaccharide Biosynthesis Protein SpsA, Chain A"/>
    <property type="match status" value="1"/>
</dbReference>
<evidence type="ECO:0000256" key="1">
    <source>
        <dbReference type="ARBA" id="ARBA00022679"/>
    </source>
</evidence>
<dbReference type="Pfam" id="PF02348">
    <property type="entry name" value="CTP_transf_3"/>
    <property type="match status" value="1"/>
</dbReference>
<sequence length="147" mass="16579">SPLISPISIYQVANLLKMNPEADVATLASRITKQDEFYNTNVVKVIWDYHGHALYFSRAPIPYQDGNTVWAWRHLGIYGYTVNALREITNSGPVTIEQFERLEQLRPLMMGLKIKVAIAQEPHGADVDVPADVKVVEDIMIDVASER</sequence>
<gene>
    <name evidence="3" type="ORF">LCGC14_2841040</name>
</gene>
<dbReference type="SUPFAM" id="SSF53448">
    <property type="entry name" value="Nucleotide-diphospho-sugar transferases"/>
    <property type="match status" value="1"/>
</dbReference>
<keyword evidence="2" id="KW-0548">Nucleotidyltransferase</keyword>
<organism evidence="3">
    <name type="scientific">marine sediment metagenome</name>
    <dbReference type="NCBI Taxonomy" id="412755"/>
    <lineage>
        <taxon>unclassified sequences</taxon>
        <taxon>metagenomes</taxon>
        <taxon>ecological metagenomes</taxon>
    </lineage>
</organism>
<evidence type="ECO:0000256" key="2">
    <source>
        <dbReference type="ARBA" id="ARBA00022695"/>
    </source>
</evidence>
<dbReference type="GO" id="GO:0008690">
    <property type="term" value="F:3-deoxy-manno-octulosonate cytidylyltransferase activity"/>
    <property type="evidence" value="ECO:0007669"/>
    <property type="project" value="TreeGrafter"/>
</dbReference>
<name>A0A0F8YBB7_9ZZZZ</name>
<dbReference type="InterPro" id="IPR029044">
    <property type="entry name" value="Nucleotide-diphossugar_trans"/>
</dbReference>
<protein>
    <recommendedName>
        <fullName evidence="4">3-deoxy-manno-octulosonate cytidylyltransferase</fullName>
    </recommendedName>
</protein>
<evidence type="ECO:0008006" key="4">
    <source>
        <dbReference type="Google" id="ProtNLM"/>
    </source>
</evidence>